<dbReference type="SUPFAM" id="SSF51735">
    <property type="entry name" value="NAD(P)-binding Rossmann-fold domains"/>
    <property type="match status" value="1"/>
</dbReference>
<organism evidence="2 3">
    <name type="scientific">Fomitopsis schrenkii</name>
    <name type="common">Brown rot fungus</name>
    <dbReference type="NCBI Taxonomy" id="2126942"/>
    <lineage>
        <taxon>Eukaryota</taxon>
        <taxon>Fungi</taxon>
        <taxon>Dikarya</taxon>
        <taxon>Basidiomycota</taxon>
        <taxon>Agaricomycotina</taxon>
        <taxon>Agaricomycetes</taxon>
        <taxon>Polyporales</taxon>
        <taxon>Fomitopsis</taxon>
    </lineage>
</organism>
<dbReference type="GO" id="GO:0016491">
    <property type="term" value="F:oxidoreductase activity"/>
    <property type="evidence" value="ECO:0007669"/>
    <property type="project" value="UniProtKB-KW"/>
</dbReference>
<dbReference type="InterPro" id="IPR002347">
    <property type="entry name" value="SDR_fam"/>
</dbReference>
<dbReference type="Gene3D" id="3.40.50.720">
    <property type="entry name" value="NAD(P)-binding Rossmann-like Domain"/>
    <property type="match status" value="1"/>
</dbReference>
<evidence type="ECO:0000313" key="3">
    <source>
        <dbReference type="Proteomes" id="UP000015241"/>
    </source>
</evidence>
<gene>
    <name evidence="2" type="ORF">FOMPIDRAFT_150118</name>
</gene>
<dbReference type="AlphaFoldDB" id="S8ECF9"/>
<dbReference type="OrthoDB" id="2898509at2759"/>
<protein>
    <recommendedName>
        <fullName evidence="4">NAD-binding protein</fullName>
    </recommendedName>
</protein>
<dbReference type="Pfam" id="PF00106">
    <property type="entry name" value="adh_short"/>
    <property type="match status" value="1"/>
</dbReference>
<evidence type="ECO:0000313" key="2">
    <source>
        <dbReference type="EMBL" id="EPT02288.1"/>
    </source>
</evidence>
<evidence type="ECO:0000256" key="1">
    <source>
        <dbReference type="ARBA" id="ARBA00023002"/>
    </source>
</evidence>
<accession>S8ECF9</accession>
<dbReference type="InParanoid" id="S8ECF9"/>
<dbReference type="Proteomes" id="UP000015241">
    <property type="component" value="Unassembled WGS sequence"/>
</dbReference>
<sequence>MPSLDAVRQSNSNLSPRTTPVALFVGGTSGIGQGTAQAFARHTKGNAHIIIIGRNRAAAEATFKTFPAHVNSKYEFIYCDVDLLRNIASVTPALLARPPKVNYMDTLRGVTRVSEEGINAGLELSYSARKARDAGEDARVLSVAIAGFGGPIDYDDIGLLKTHSATMFRQTLATYTNVALEFLATLVPGTTFTRACPGTVDTPLWWIRPLTKVTLTHPEGAGEYMLYALLNSGEEAQRRRQHGDDLPPENYYGGDEIHERVCWHTMEVIEKAVATAAANLSKA</sequence>
<proteinExistence type="predicted"/>
<reference evidence="2 3" key="1">
    <citation type="journal article" date="2012" name="Science">
        <title>The Paleozoic origin of enzymatic lignin decomposition reconstructed from 31 fungal genomes.</title>
        <authorList>
            <person name="Floudas D."/>
            <person name="Binder M."/>
            <person name="Riley R."/>
            <person name="Barry K."/>
            <person name="Blanchette R.A."/>
            <person name="Henrissat B."/>
            <person name="Martinez A.T."/>
            <person name="Otillar R."/>
            <person name="Spatafora J.W."/>
            <person name="Yadav J.S."/>
            <person name="Aerts A."/>
            <person name="Benoit I."/>
            <person name="Boyd A."/>
            <person name="Carlson A."/>
            <person name="Copeland A."/>
            <person name="Coutinho P.M."/>
            <person name="de Vries R.P."/>
            <person name="Ferreira P."/>
            <person name="Findley K."/>
            <person name="Foster B."/>
            <person name="Gaskell J."/>
            <person name="Glotzer D."/>
            <person name="Gorecki P."/>
            <person name="Heitman J."/>
            <person name="Hesse C."/>
            <person name="Hori C."/>
            <person name="Igarashi K."/>
            <person name="Jurgens J.A."/>
            <person name="Kallen N."/>
            <person name="Kersten P."/>
            <person name="Kohler A."/>
            <person name="Kuees U."/>
            <person name="Kumar T.K.A."/>
            <person name="Kuo A."/>
            <person name="LaButti K."/>
            <person name="Larrondo L.F."/>
            <person name="Lindquist E."/>
            <person name="Ling A."/>
            <person name="Lombard V."/>
            <person name="Lucas S."/>
            <person name="Lundell T."/>
            <person name="Martin R."/>
            <person name="McLaughlin D.J."/>
            <person name="Morgenstern I."/>
            <person name="Morin E."/>
            <person name="Murat C."/>
            <person name="Nagy L.G."/>
            <person name="Nolan M."/>
            <person name="Ohm R.A."/>
            <person name="Patyshakuliyeva A."/>
            <person name="Rokas A."/>
            <person name="Ruiz-Duenas F.J."/>
            <person name="Sabat G."/>
            <person name="Salamov A."/>
            <person name="Samejima M."/>
            <person name="Schmutz J."/>
            <person name="Slot J.C."/>
            <person name="St John F."/>
            <person name="Stenlid J."/>
            <person name="Sun H."/>
            <person name="Sun S."/>
            <person name="Syed K."/>
            <person name="Tsang A."/>
            <person name="Wiebenga A."/>
            <person name="Young D."/>
            <person name="Pisabarro A."/>
            <person name="Eastwood D.C."/>
            <person name="Martin F."/>
            <person name="Cullen D."/>
            <person name="Grigoriev I.V."/>
            <person name="Hibbett D.S."/>
        </authorList>
    </citation>
    <scope>NUCLEOTIDE SEQUENCE</scope>
    <source>
        <strain evidence="3">FP-58527</strain>
    </source>
</reference>
<dbReference type="EMBL" id="KE504136">
    <property type="protein sequence ID" value="EPT02288.1"/>
    <property type="molecule type" value="Genomic_DNA"/>
</dbReference>
<evidence type="ECO:0008006" key="4">
    <source>
        <dbReference type="Google" id="ProtNLM"/>
    </source>
</evidence>
<dbReference type="STRING" id="743788.S8ECF9"/>
<dbReference type="eggNOG" id="KOG1208">
    <property type="taxonomic scope" value="Eukaryota"/>
</dbReference>
<dbReference type="PANTHER" id="PTHR47534:SF3">
    <property type="entry name" value="ALCOHOL DEHYDROGENASE-LIKE C-TERMINAL DOMAIN-CONTAINING PROTEIN"/>
    <property type="match status" value="1"/>
</dbReference>
<dbReference type="HOGENOM" id="CLU_044999_1_0_1"/>
<dbReference type="InterPro" id="IPR052228">
    <property type="entry name" value="Sec_Metab_Biosynth_Oxidored"/>
</dbReference>
<dbReference type="PANTHER" id="PTHR47534">
    <property type="entry name" value="YALI0E05731P"/>
    <property type="match status" value="1"/>
</dbReference>
<keyword evidence="3" id="KW-1185">Reference proteome</keyword>
<keyword evidence="1" id="KW-0560">Oxidoreductase</keyword>
<dbReference type="InterPro" id="IPR036291">
    <property type="entry name" value="NAD(P)-bd_dom_sf"/>
</dbReference>
<name>S8ECF9_FOMSC</name>